<keyword evidence="9 11" id="KW-0092">Biotin</keyword>
<evidence type="ECO:0000256" key="8">
    <source>
        <dbReference type="ARBA" id="ARBA00022840"/>
    </source>
</evidence>
<comment type="function">
    <text evidence="11">Catalyzes a 2-step reaction, involving the ATP-dependent carboxylation of the covalently attached biotin in the first step and the transfer of the carboxyl group to pyruvate in the second.</text>
</comment>
<evidence type="ECO:0000256" key="9">
    <source>
        <dbReference type="ARBA" id="ARBA00023267"/>
    </source>
</evidence>
<dbReference type="Gene3D" id="2.40.50.100">
    <property type="match status" value="1"/>
</dbReference>
<feature type="binding site" evidence="13">
    <location>
        <position position="239"/>
    </location>
    <ligand>
        <name>ATP</name>
        <dbReference type="ChEBI" id="CHEBI:30616"/>
    </ligand>
</feature>
<dbReference type="AlphaFoldDB" id="C6PV02"/>
<dbReference type="Gene3D" id="3.30.470.20">
    <property type="entry name" value="ATP-grasp fold, B domain"/>
    <property type="match status" value="1"/>
</dbReference>
<dbReference type="InterPro" id="IPR055268">
    <property type="entry name" value="PCB-like"/>
</dbReference>
<feature type="domain" description="Pyruvate carboxyltransferase" evidence="19">
    <location>
        <begin position="530"/>
        <end position="798"/>
    </location>
</feature>
<dbReference type="KEGG" id="cck:Ccar_18725"/>
<dbReference type="GO" id="GO:0046872">
    <property type="term" value="F:metal ion binding"/>
    <property type="evidence" value="ECO:0007669"/>
    <property type="project" value="UniProtKB-KW"/>
</dbReference>
<dbReference type="SUPFAM" id="SSF51230">
    <property type="entry name" value="Single hybrid motif"/>
    <property type="match status" value="1"/>
</dbReference>
<dbReference type="GO" id="GO:0004736">
    <property type="term" value="F:pyruvate carboxylase activity"/>
    <property type="evidence" value="ECO:0007669"/>
    <property type="project" value="UniProtKB-EC"/>
</dbReference>
<feature type="active site" evidence="12">
    <location>
        <position position="296"/>
    </location>
</feature>
<feature type="binding site" evidence="13">
    <location>
        <position position="872"/>
    </location>
    <ligand>
        <name>substrate</name>
    </ligand>
</feature>
<feature type="binding site" evidence="13">
    <location>
        <position position="204"/>
    </location>
    <ligand>
        <name>ATP</name>
        <dbReference type="ChEBI" id="CHEBI:30616"/>
    </ligand>
</feature>
<dbReference type="UniPathway" id="UPA00138"/>
<dbReference type="STRING" id="536227.Ccar_18725"/>
<dbReference type="FunFam" id="2.40.50.100:FF:000003">
    <property type="entry name" value="Acetyl-CoA carboxylase biotin carboxyl carrier protein"/>
    <property type="match status" value="1"/>
</dbReference>
<dbReference type="Pfam" id="PF02786">
    <property type="entry name" value="CPSase_L_D2"/>
    <property type="match status" value="1"/>
</dbReference>
<comment type="caution">
    <text evidence="20">The sequence shown here is derived from an EMBL/GenBank/DDBJ whole genome shotgun (WGS) entry which is preliminary data.</text>
</comment>
<keyword evidence="7 11" id="KW-0547">Nucleotide-binding</keyword>
<feature type="binding site" description="via carbamate group" evidence="14">
    <location>
        <position position="708"/>
    </location>
    <ligand>
        <name>Mn(2+)</name>
        <dbReference type="ChEBI" id="CHEBI:29035"/>
    </ligand>
</feature>
<evidence type="ECO:0000256" key="1">
    <source>
        <dbReference type="ARBA" id="ARBA00001953"/>
    </source>
</evidence>
<feature type="domain" description="ATP-grasp" evidence="17">
    <location>
        <begin position="124"/>
        <end position="321"/>
    </location>
</feature>
<dbReference type="FunFam" id="3.30.470.20:FF:000012">
    <property type="entry name" value="Pyruvate carboxylase"/>
    <property type="match status" value="1"/>
</dbReference>
<dbReference type="Gene3D" id="3.10.600.10">
    <property type="entry name" value="pyruvate carboxylase f1077a mutant domain"/>
    <property type="match status" value="1"/>
</dbReference>
<keyword evidence="4" id="KW-0312">Gluconeogenesis</keyword>
<keyword evidence="8 11" id="KW-0067">ATP-binding</keyword>
<dbReference type="FunFam" id="3.20.20.70:FF:000033">
    <property type="entry name" value="Pyruvate carboxylase"/>
    <property type="match status" value="1"/>
</dbReference>
<dbReference type="FunFam" id="3.30.1490.20:FF:000018">
    <property type="entry name" value="Biotin carboxylase"/>
    <property type="match status" value="1"/>
</dbReference>
<dbReference type="NCBIfam" id="TIGR01235">
    <property type="entry name" value="pyruv_carbox"/>
    <property type="match status" value="1"/>
</dbReference>
<feature type="domain" description="Biotin carboxylation" evidence="18">
    <location>
        <begin position="4"/>
        <end position="457"/>
    </location>
</feature>
<dbReference type="InterPro" id="IPR011053">
    <property type="entry name" value="Single_hybrid_motif"/>
</dbReference>
<name>C6PV02_9CLOT</name>
<keyword evidence="6 14" id="KW-0479">Metal-binding</keyword>
<sequence length="1146" mass="127361">MVKKFKRVLVANRGEIAIRIFRACQELGIRTVAIYSDEDKRSLFRTKADEAYLIGKNKGPVEAYLNIDEIINLALKKGVDAIHPGYGFLSENAEFARKCEEAGMEFIGPTAEMMDSLGDKIKSKIAAKNAGVATIPGVQKPIESEEDAVEFARVCGYPVMLKAAAGGGGRGMRIVLDEKDLIESYKSCKNEAKKAFGIDDIFIEKYVQNPKHIEVQVLGDKHGNIVHLYERDCSIQRRHQKVIEFTPAIALSEEKRNVICQDALKIAKSVGYRSAGTLEFLVDKNGNHYFIEMNPRIQVEHTVTEMVTGIDIVQSQILIAEGYELGSKEVGIDSQDDIKPRGCAIQCRITTEDPSNNFAPDTGKIDVYRTGSGFGIRLDGGNGFTGAVISPYYDSLLVKNTSWSRTFKDAIRKSIRAVKETTISGVKTNVDFLINVLNHEQFAQGKCDTNFIANHPELFDISASSPDEELRILKFIGDKVVNETRGQKTEFDVPVVPKVKIEEPLVGTKQILDEKGAEGLVDWIKNQNKLLLTDTTMRDAHQSLMATRMRTKDMVKIAKAESVIGKDLFSVEMWGGATFDVAYRFLKESPWDRLEQLRKKMPNVLFQMLIRGANAVGYKNYPDNVIREFIKQSAQSGIDVFRIFDSLNWLKGMEVAIDETLKQGKVAEACMCYTGDILDTDRDKYTLQYYINLAKEIEKTGAHILGIKDMSALLKPYAALKLIRALKDEISIPIHLHTHDTTGNGVATVLMAAHAGVDIVDTALNSMSGLTSQPALNSVVAALKNTERDTGIDLDGLQKLSDYWAAVRPVYQQFESGLKTGTAEIYKYEIPGGQYSNLKPQVESFGLGHRFEEVKEMYRQVNHMVGDIVKVTPSSKMVGDLAIFMVRNDITPETILDKAKNMTFPDSSVAFFKGMMGQPMGGFPKDLQKVVLKGEEPIVCRPGEMLPPEDFAKIKVHLKEKFKMEPTDRDTISYAMYPDVFESYLKYVKEHGDLSRMGSDIFFHGLREGETCEVEIAEGKVLIVQLLEIGKIDSRGNRIVVFEINGNRREVKIKDKVSSSRIESAGESIAMADPDNEKEIGASIPGNIVKVLVKEGDAVKEGESLVVIEAMKMETNIVAATSGTVETIFVSQGKQVESGQLLIKLK</sequence>
<dbReference type="PROSITE" id="PS00867">
    <property type="entry name" value="CPSASE_2"/>
    <property type="match status" value="1"/>
</dbReference>
<evidence type="ECO:0000256" key="14">
    <source>
        <dbReference type="PIRSR" id="PIRSR001594-3"/>
    </source>
</evidence>
<dbReference type="eggNOG" id="COG1038">
    <property type="taxonomic scope" value="Bacteria"/>
</dbReference>
<dbReference type="InterPro" id="IPR011054">
    <property type="entry name" value="Rudment_hybrid_motif"/>
</dbReference>
<dbReference type="InterPro" id="IPR005930">
    <property type="entry name" value="Pyruv_COase"/>
</dbReference>
<dbReference type="EMBL" id="ACVI01000041">
    <property type="protein sequence ID" value="EET86897.1"/>
    <property type="molecule type" value="Genomic_DNA"/>
</dbReference>
<dbReference type="InterPro" id="IPR000891">
    <property type="entry name" value="PYR_CT"/>
</dbReference>
<evidence type="ECO:0000256" key="7">
    <source>
        <dbReference type="ARBA" id="ARBA00022741"/>
    </source>
</evidence>
<dbReference type="FunFam" id="3.40.50.20:FF:000010">
    <property type="entry name" value="Propionyl-CoA carboxylase subunit alpha"/>
    <property type="match status" value="1"/>
</dbReference>
<evidence type="ECO:0000259" key="16">
    <source>
        <dbReference type="PROSITE" id="PS50968"/>
    </source>
</evidence>
<dbReference type="SUPFAM" id="SSF52440">
    <property type="entry name" value="PreATP-grasp domain"/>
    <property type="match status" value="1"/>
</dbReference>
<dbReference type="Pfam" id="PF02436">
    <property type="entry name" value="PYC_OADA"/>
    <property type="match status" value="1"/>
</dbReference>
<dbReference type="GO" id="GO:0005524">
    <property type="term" value="F:ATP binding"/>
    <property type="evidence" value="ECO:0007669"/>
    <property type="project" value="UniProtKB-UniRule"/>
</dbReference>
<feature type="modified residue" description="N6-biotinyllysine" evidence="15">
    <location>
        <position position="1112"/>
    </location>
</feature>
<dbReference type="PROSITE" id="PS50968">
    <property type="entry name" value="BIOTINYL_LIPOYL"/>
    <property type="match status" value="1"/>
</dbReference>
<feature type="binding site" evidence="14">
    <location>
        <position position="539"/>
    </location>
    <ligand>
        <name>Mn(2+)</name>
        <dbReference type="ChEBI" id="CHEBI:29035"/>
    </ligand>
</feature>
<evidence type="ECO:0000256" key="3">
    <source>
        <dbReference type="ARBA" id="ARBA00013057"/>
    </source>
</evidence>
<evidence type="ECO:0000313" key="21">
    <source>
        <dbReference type="Proteomes" id="UP000004198"/>
    </source>
</evidence>
<feature type="domain" description="Lipoyl-binding" evidence="16">
    <location>
        <begin position="1068"/>
        <end position="1146"/>
    </location>
</feature>
<dbReference type="InterPro" id="IPR005479">
    <property type="entry name" value="CPAse_ATP-bd"/>
</dbReference>
<evidence type="ECO:0000259" key="18">
    <source>
        <dbReference type="PROSITE" id="PS50979"/>
    </source>
</evidence>
<dbReference type="Pfam" id="PF00289">
    <property type="entry name" value="Biotin_carb_N"/>
    <property type="match status" value="1"/>
</dbReference>
<dbReference type="PATRIC" id="fig|536227.13.peg.3918"/>
<dbReference type="SUPFAM" id="SSF56059">
    <property type="entry name" value="Glutathione synthetase ATP-binding domain-like"/>
    <property type="match status" value="1"/>
</dbReference>
<evidence type="ECO:0000256" key="12">
    <source>
        <dbReference type="PIRSR" id="PIRSR001594-1"/>
    </source>
</evidence>
<dbReference type="NCBIfam" id="NF009554">
    <property type="entry name" value="PRK12999.1"/>
    <property type="match status" value="1"/>
</dbReference>
<comment type="pathway">
    <text evidence="2">Carbohydrate biosynthesis; gluconeogenesis.</text>
</comment>
<dbReference type="CDD" id="cd06850">
    <property type="entry name" value="biotinyl_domain"/>
    <property type="match status" value="1"/>
</dbReference>
<dbReference type="PROSITE" id="PS50979">
    <property type="entry name" value="BC"/>
    <property type="match status" value="1"/>
</dbReference>
<dbReference type="SUPFAM" id="SSF51246">
    <property type="entry name" value="Rudiment single hybrid motif"/>
    <property type="match status" value="1"/>
</dbReference>
<dbReference type="Gene3D" id="3.20.20.70">
    <property type="entry name" value="Aldolase class I"/>
    <property type="match status" value="1"/>
</dbReference>
<dbReference type="SUPFAM" id="SSF89000">
    <property type="entry name" value="post-HMGL domain-like"/>
    <property type="match status" value="1"/>
</dbReference>
<dbReference type="InterPro" id="IPR013785">
    <property type="entry name" value="Aldolase_TIM"/>
</dbReference>
<evidence type="ECO:0000256" key="15">
    <source>
        <dbReference type="PIRSR" id="PIRSR001594-4"/>
    </source>
</evidence>
<dbReference type="NCBIfam" id="NF006761">
    <property type="entry name" value="PRK09282.1"/>
    <property type="match status" value="1"/>
</dbReference>
<comment type="catalytic activity">
    <reaction evidence="11">
        <text>hydrogencarbonate + pyruvate + ATP = oxaloacetate + ADP + phosphate + H(+)</text>
        <dbReference type="Rhea" id="RHEA:20844"/>
        <dbReference type="ChEBI" id="CHEBI:15361"/>
        <dbReference type="ChEBI" id="CHEBI:15378"/>
        <dbReference type="ChEBI" id="CHEBI:16452"/>
        <dbReference type="ChEBI" id="CHEBI:17544"/>
        <dbReference type="ChEBI" id="CHEBI:30616"/>
        <dbReference type="ChEBI" id="CHEBI:43474"/>
        <dbReference type="ChEBI" id="CHEBI:456216"/>
        <dbReference type="EC" id="6.4.1.1"/>
    </reaction>
</comment>
<dbReference type="Proteomes" id="UP000004198">
    <property type="component" value="Unassembled WGS sequence"/>
</dbReference>
<dbReference type="CDD" id="cd07937">
    <property type="entry name" value="DRE_TIM_PC_TC_5S"/>
    <property type="match status" value="1"/>
</dbReference>
<dbReference type="InterPro" id="IPR003379">
    <property type="entry name" value="Carboxylase_cons_dom"/>
</dbReference>
<proteinExistence type="predicted"/>
<dbReference type="PIRSF" id="PIRSF001594">
    <property type="entry name" value="Pyruv_carbox"/>
    <property type="match status" value="1"/>
</dbReference>
<dbReference type="SMART" id="SM00878">
    <property type="entry name" value="Biotin_carb_C"/>
    <property type="match status" value="1"/>
</dbReference>
<feature type="binding site" evidence="14">
    <location>
        <position position="739"/>
    </location>
    <ligand>
        <name>Mn(2+)</name>
        <dbReference type="ChEBI" id="CHEBI:29035"/>
    </ligand>
</feature>
<evidence type="ECO:0000256" key="13">
    <source>
        <dbReference type="PIRSR" id="PIRSR001594-2"/>
    </source>
</evidence>
<dbReference type="OrthoDB" id="9807469at2"/>
<evidence type="ECO:0000256" key="6">
    <source>
        <dbReference type="ARBA" id="ARBA00022723"/>
    </source>
</evidence>
<dbReference type="PANTHER" id="PTHR43778">
    <property type="entry name" value="PYRUVATE CARBOXYLASE"/>
    <property type="match status" value="1"/>
</dbReference>
<dbReference type="GO" id="GO:0005737">
    <property type="term" value="C:cytoplasm"/>
    <property type="evidence" value="ECO:0007669"/>
    <property type="project" value="TreeGrafter"/>
</dbReference>
<evidence type="ECO:0000256" key="5">
    <source>
        <dbReference type="ARBA" id="ARBA00022598"/>
    </source>
</evidence>
<dbReference type="EC" id="6.4.1.1" evidence="3 11"/>
<dbReference type="InterPro" id="IPR011761">
    <property type="entry name" value="ATP-grasp"/>
</dbReference>
<keyword evidence="10" id="KW-0511">Multifunctional enzyme</keyword>
<evidence type="ECO:0000256" key="11">
    <source>
        <dbReference type="PIRNR" id="PIRNR001594"/>
    </source>
</evidence>
<evidence type="ECO:0000256" key="10">
    <source>
        <dbReference type="ARBA" id="ARBA00023268"/>
    </source>
</evidence>
<gene>
    <name evidence="20" type="ORF">CcarbDRAFT_2619</name>
</gene>
<accession>C6PV02</accession>
<dbReference type="SUPFAM" id="SSF51569">
    <property type="entry name" value="Aldolase"/>
    <property type="match status" value="1"/>
</dbReference>
<keyword evidence="21" id="KW-1185">Reference proteome</keyword>
<comment type="cofactor">
    <cofactor evidence="1 11">
        <name>biotin</name>
        <dbReference type="ChEBI" id="CHEBI:57586"/>
    </cofactor>
</comment>
<dbReference type="InterPro" id="IPR001882">
    <property type="entry name" value="Biotin_BS"/>
</dbReference>
<feature type="binding site" evidence="14">
    <location>
        <position position="737"/>
    </location>
    <ligand>
        <name>Mn(2+)</name>
        <dbReference type="ChEBI" id="CHEBI:29035"/>
    </ligand>
</feature>
<feature type="modified residue" description="N6-carboxylysine" evidence="15">
    <location>
        <position position="708"/>
    </location>
</feature>
<dbReference type="PANTHER" id="PTHR43778:SF2">
    <property type="entry name" value="PYRUVATE CARBOXYLASE, MITOCHONDRIAL"/>
    <property type="match status" value="1"/>
</dbReference>
<dbReference type="InterPro" id="IPR005481">
    <property type="entry name" value="BC-like_N"/>
</dbReference>
<dbReference type="InterPro" id="IPR011764">
    <property type="entry name" value="Biotin_carboxylation_dom"/>
</dbReference>
<dbReference type="PROSITE" id="PS00866">
    <property type="entry name" value="CPSASE_1"/>
    <property type="match status" value="1"/>
</dbReference>
<keyword evidence="5 11" id="KW-0436">Ligase</keyword>
<dbReference type="PROSITE" id="PS50991">
    <property type="entry name" value="PYR_CT"/>
    <property type="match status" value="1"/>
</dbReference>
<dbReference type="RefSeq" id="WP_007061504.1">
    <property type="nucleotide sequence ID" value="NZ_ACVI01000041.1"/>
</dbReference>
<dbReference type="Pfam" id="PF00682">
    <property type="entry name" value="HMGL-like"/>
    <property type="match status" value="1"/>
</dbReference>
<evidence type="ECO:0000259" key="17">
    <source>
        <dbReference type="PROSITE" id="PS50975"/>
    </source>
</evidence>
<dbReference type="Pfam" id="PF02785">
    <property type="entry name" value="Biotin_carb_C"/>
    <property type="match status" value="1"/>
</dbReference>
<dbReference type="GO" id="GO:0006094">
    <property type="term" value="P:gluconeogenesis"/>
    <property type="evidence" value="ECO:0007669"/>
    <property type="project" value="UniProtKB-UniPathway"/>
</dbReference>
<dbReference type="Pfam" id="PF00364">
    <property type="entry name" value="Biotin_lipoyl"/>
    <property type="match status" value="1"/>
</dbReference>
<evidence type="ECO:0000256" key="4">
    <source>
        <dbReference type="ARBA" id="ARBA00022432"/>
    </source>
</evidence>
<reference evidence="20 21" key="1">
    <citation type="submission" date="2009-06" db="EMBL/GenBank/DDBJ databases">
        <title>The draft genome of Clostridium carboxidivorans P7.</title>
        <authorList>
            <consortium name="US DOE Joint Genome Institute (JGI-PGF)"/>
            <person name="Lucas S."/>
            <person name="Copeland A."/>
            <person name="Lapidus A."/>
            <person name="Glavina del Rio T."/>
            <person name="Tice H."/>
            <person name="Bruce D."/>
            <person name="Goodwin L."/>
            <person name="Pitluck S."/>
            <person name="Larimer F."/>
            <person name="Land M.L."/>
            <person name="Hauser L."/>
            <person name="Hemme C.L."/>
        </authorList>
    </citation>
    <scope>NUCLEOTIDE SEQUENCE [LARGE SCALE GENOMIC DNA]</scope>
    <source>
        <strain evidence="20 21">P7</strain>
    </source>
</reference>
<dbReference type="InterPro" id="IPR016185">
    <property type="entry name" value="PreATP-grasp_dom_sf"/>
</dbReference>
<dbReference type="PROSITE" id="PS00188">
    <property type="entry name" value="BIOTIN"/>
    <property type="match status" value="1"/>
</dbReference>
<dbReference type="InterPro" id="IPR005482">
    <property type="entry name" value="Biotin_COase_C"/>
</dbReference>
<dbReference type="PROSITE" id="PS50975">
    <property type="entry name" value="ATP_GRASP"/>
    <property type="match status" value="1"/>
</dbReference>
<evidence type="ECO:0000259" key="19">
    <source>
        <dbReference type="PROSITE" id="PS50991"/>
    </source>
</evidence>
<feature type="binding site" evidence="13">
    <location>
        <position position="611"/>
    </location>
    <ligand>
        <name>substrate</name>
    </ligand>
</feature>
<evidence type="ECO:0000313" key="20">
    <source>
        <dbReference type="EMBL" id="EET86897.1"/>
    </source>
</evidence>
<protein>
    <recommendedName>
        <fullName evidence="3 11">Pyruvate carboxylase</fullName>
        <ecNumber evidence="3 11">6.4.1.1</ecNumber>
    </recommendedName>
</protein>
<keyword evidence="20" id="KW-0670">Pyruvate</keyword>
<evidence type="ECO:0000256" key="2">
    <source>
        <dbReference type="ARBA" id="ARBA00004742"/>
    </source>
</evidence>
<organism evidence="20 21">
    <name type="scientific">Clostridium carboxidivorans P7</name>
    <dbReference type="NCBI Taxonomy" id="536227"/>
    <lineage>
        <taxon>Bacteria</taxon>
        <taxon>Bacillati</taxon>
        <taxon>Bacillota</taxon>
        <taxon>Clostridia</taxon>
        <taxon>Eubacteriales</taxon>
        <taxon>Clostridiaceae</taxon>
        <taxon>Clostridium</taxon>
    </lineage>
</organism>
<dbReference type="InterPro" id="IPR000089">
    <property type="entry name" value="Biotin_lipoyl"/>
</dbReference>
<feature type="binding site" evidence="13">
    <location>
        <position position="120"/>
    </location>
    <ligand>
        <name>ATP</name>
        <dbReference type="ChEBI" id="CHEBI:30616"/>
    </ligand>
</feature>